<dbReference type="SUPFAM" id="SSF52833">
    <property type="entry name" value="Thioredoxin-like"/>
    <property type="match status" value="1"/>
</dbReference>
<feature type="domain" description="Thioredoxin" evidence="4">
    <location>
        <begin position="45"/>
        <end position="191"/>
    </location>
</feature>
<name>A0A7W6WJZ7_9PROT</name>
<evidence type="ECO:0000256" key="3">
    <source>
        <dbReference type="ARBA" id="ARBA00023284"/>
    </source>
</evidence>
<dbReference type="Proteomes" id="UP000555728">
    <property type="component" value="Unassembled WGS sequence"/>
</dbReference>
<dbReference type="PROSITE" id="PS00194">
    <property type="entry name" value="THIOREDOXIN_1"/>
    <property type="match status" value="1"/>
</dbReference>
<dbReference type="GO" id="GO:0016853">
    <property type="term" value="F:isomerase activity"/>
    <property type="evidence" value="ECO:0007669"/>
    <property type="project" value="UniProtKB-KW"/>
</dbReference>
<dbReference type="AlphaFoldDB" id="A0A7W6WJZ7"/>
<dbReference type="EMBL" id="JACIGI010000004">
    <property type="protein sequence ID" value="MBB4284998.1"/>
    <property type="molecule type" value="Genomic_DNA"/>
</dbReference>
<evidence type="ECO:0000313" key="6">
    <source>
        <dbReference type="Proteomes" id="UP000555728"/>
    </source>
</evidence>
<dbReference type="InterPro" id="IPR036249">
    <property type="entry name" value="Thioredoxin-like_sf"/>
</dbReference>
<dbReference type="InterPro" id="IPR013740">
    <property type="entry name" value="Redoxin"/>
</dbReference>
<dbReference type="CDD" id="cd02966">
    <property type="entry name" value="TlpA_like_family"/>
    <property type="match status" value="1"/>
</dbReference>
<reference evidence="5 6" key="1">
    <citation type="submission" date="2020-08" db="EMBL/GenBank/DDBJ databases">
        <title>Genome sequencing of Purple Non-Sulfur Bacteria from various extreme environments.</title>
        <authorList>
            <person name="Mayer M."/>
        </authorList>
    </citation>
    <scope>NUCLEOTIDE SEQUENCE [LARGE SCALE GENOMIC DNA]</scope>
    <source>
        <strain evidence="5 6">JA135</strain>
    </source>
</reference>
<dbReference type="GO" id="GO:0030313">
    <property type="term" value="C:cell envelope"/>
    <property type="evidence" value="ECO:0007669"/>
    <property type="project" value="UniProtKB-SubCell"/>
</dbReference>
<protein>
    <submittedName>
        <fullName evidence="5">Thiol-disulfide isomerase/thioredoxin</fullName>
    </submittedName>
</protein>
<comment type="caution">
    <text evidence="5">The sequence shown here is derived from an EMBL/GenBank/DDBJ whole genome shotgun (WGS) entry which is preliminary data.</text>
</comment>
<evidence type="ECO:0000259" key="4">
    <source>
        <dbReference type="PROSITE" id="PS51352"/>
    </source>
</evidence>
<gene>
    <name evidence="5" type="ORF">GGD88_000712</name>
</gene>
<dbReference type="PANTHER" id="PTHR42852">
    <property type="entry name" value="THIOL:DISULFIDE INTERCHANGE PROTEIN DSBE"/>
    <property type="match status" value="1"/>
</dbReference>
<dbReference type="Gene3D" id="3.40.30.10">
    <property type="entry name" value="Glutaredoxin"/>
    <property type="match status" value="1"/>
</dbReference>
<dbReference type="PROSITE" id="PS51352">
    <property type="entry name" value="THIOREDOXIN_2"/>
    <property type="match status" value="1"/>
</dbReference>
<organism evidence="5 6">
    <name type="scientific">Roseospira goensis</name>
    <dbReference type="NCBI Taxonomy" id="391922"/>
    <lineage>
        <taxon>Bacteria</taxon>
        <taxon>Pseudomonadati</taxon>
        <taxon>Pseudomonadota</taxon>
        <taxon>Alphaproteobacteria</taxon>
        <taxon>Rhodospirillales</taxon>
        <taxon>Rhodospirillaceae</taxon>
        <taxon>Roseospira</taxon>
    </lineage>
</organism>
<dbReference type="InterPro" id="IPR017937">
    <property type="entry name" value="Thioredoxin_CS"/>
</dbReference>
<keyword evidence="3" id="KW-0676">Redox-active center</keyword>
<dbReference type="GO" id="GO:0015036">
    <property type="term" value="F:disulfide oxidoreductase activity"/>
    <property type="evidence" value="ECO:0007669"/>
    <property type="project" value="UniProtKB-ARBA"/>
</dbReference>
<proteinExistence type="predicted"/>
<dbReference type="GO" id="GO:0017004">
    <property type="term" value="P:cytochrome complex assembly"/>
    <property type="evidence" value="ECO:0007669"/>
    <property type="project" value="UniProtKB-KW"/>
</dbReference>
<keyword evidence="5" id="KW-0413">Isomerase</keyword>
<dbReference type="PANTHER" id="PTHR42852:SF18">
    <property type="entry name" value="CHROMOSOME UNDETERMINED SCAFFOLD_47, WHOLE GENOME SHOTGUN SEQUENCE"/>
    <property type="match status" value="1"/>
</dbReference>
<evidence type="ECO:0000313" key="5">
    <source>
        <dbReference type="EMBL" id="MBB4284998.1"/>
    </source>
</evidence>
<dbReference type="InterPro" id="IPR013766">
    <property type="entry name" value="Thioredoxin_domain"/>
</dbReference>
<keyword evidence="6" id="KW-1185">Reference proteome</keyword>
<sequence length="199" mass="21474">MRTVITRTGPLIALAIFLIGTAVASAALLAGPWGAAAPPPQDLLTAPDDPAMLVGERTAFRDEQGASVSLQDFRGKVVVLNFWATWCPPCVREMPSLDQLQAKLGGPAFEVVAVSTDRGAMDALRAFYDEHDIEHLDLYQDPGMAFARAVGVKGLPTTYILDHDGTVLGTHTGYADWQYPELLDWFRARIAAVPGVALR</sequence>
<comment type="subcellular location">
    <subcellularLocation>
        <location evidence="1">Cell envelope</location>
    </subcellularLocation>
</comment>
<dbReference type="InterPro" id="IPR050553">
    <property type="entry name" value="Thioredoxin_ResA/DsbE_sf"/>
</dbReference>
<dbReference type="RefSeq" id="WP_184431769.1">
    <property type="nucleotide sequence ID" value="NZ_JACIGI010000004.1"/>
</dbReference>
<dbReference type="Pfam" id="PF08534">
    <property type="entry name" value="Redoxin"/>
    <property type="match status" value="1"/>
</dbReference>
<evidence type="ECO:0000256" key="2">
    <source>
        <dbReference type="ARBA" id="ARBA00022748"/>
    </source>
</evidence>
<evidence type="ECO:0000256" key="1">
    <source>
        <dbReference type="ARBA" id="ARBA00004196"/>
    </source>
</evidence>
<keyword evidence="2" id="KW-0201">Cytochrome c-type biogenesis</keyword>
<accession>A0A7W6WJZ7</accession>